<dbReference type="PANTHER" id="PTHR12001:SF86">
    <property type="entry name" value="GERANYLGERANYL DIPHOSPHATE SYNTHASE"/>
    <property type="match status" value="1"/>
</dbReference>
<dbReference type="CDD" id="cd00685">
    <property type="entry name" value="Trans_IPPS_HT"/>
    <property type="match status" value="1"/>
</dbReference>
<comment type="caution">
    <text evidence="2">The sequence shown here is derived from an EMBL/GenBank/DDBJ whole genome shotgun (WGS) entry which is preliminary data.</text>
</comment>
<keyword evidence="3" id="KW-1185">Reference proteome</keyword>
<dbReference type="RefSeq" id="WP_272173033.1">
    <property type="nucleotide sequence ID" value="NZ_JAQOSL010000075.1"/>
</dbReference>
<dbReference type="Gene3D" id="1.10.600.10">
    <property type="entry name" value="Farnesyl Diphosphate Synthase"/>
    <property type="match status" value="1"/>
</dbReference>
<evidence type="ECO:0000256" key="1">
    <source>
        <dbReference type="RuleBase" id="RU004466"/>
    </source>
</evidence>
<dbReference type="Proteomes" id="UP001596112">
    <property type="component" value="Unassembled WGS sequence"/>
</dbReference>
<dbReference type="EMBL" id="JBHSNZ010000053">
    <property type="protein sequence ID" value="MFC5813141.1"/>
    <property type="molecule type" value="Genomic_DNA"/>
</dbReference>
<organism evidence="2 3">
    <name type="scientific">Streptomyces heilongjiangensis</name>
    <dbReference type="NCBI Taxonomy" id="945052"/>
    <lineage>
        <taxon>Bacteria</taxon>
        <taxon>Bacillati</taxon>
        <taxon>Actinomycetota</taxon>
        <taxon>Actinomycetes</taxon>
        <taxon>Kitasatosporales</taxon>
        <taxon>Streptomycetaceae</taxon>
        <taxon>Streptomyces</taxon>
    </lineage>
</organism>
<dbReference type="PANTHER" id="PTHR12001">
    <property type="entry name" value="GERANYLGERANYL PYROPHOSPHATE SYNTHASE"/>
    <property type="match status" value="1"/>
</dbReference>
<accession>A0ABW1BK32</accession>
<protein>
    <submittedName>
        <fullName evidence="2">Polyprenyl synthetase family protein</fullName>
        <ecNumber evidence="2">2.5.1.-</ecNumber>
    </submittedName>
</protein>
<dbReference type="SUPFAM" id="SSF48576">
    <property type="entry name" value="Terpenoid synthases"/>
    <property type="match status" value="1"/>
</dbReference>
<sequence length="338" mass="36662">MKIPEILGEVRALVTPAMEESLSRLSPEIRRVIDYHMGWRDAEGRPVQRRGSKSVRPALAFLSAKAGGGEVKDAVPGALAVEFLNNWAFLIDDVMDGDRFRRQRETAWVVFGQGQAICAGTALLTLAQQVLLESPSADRLAALSLTMDTSARMLAGQTLDMTFEQRFDYSVDESMTMTQSKTASLMRCATSIGAILVGADDTVVDALADFGQSVGVAFQARDDMLGIWGTPDQTGGRPRGFDVKARKGTLPMAVALNDAIHGEELRKIFGQEGELAVPDVERATQLIDAAGGRQWTEDLARRMVERANTALARLTLEDDVRGHLGELAAMGLPDDVSR</sequence>
<reference evidence="3" key="1">
    <citation type="journal article" date="2019" name="Int. J. Syst. Evol. Microbiol.">
        <title>The Global Catalogue of Microorganisms (GCM) 10K type strain sequencing project: providing services to taxonomists for standard genome sequencing and annotation.</title>
        <authorList>
            <consortium name="The Broad Institute Genomics Platform"/>
            <consortium name="The Broad Institute Genome Sequencing Center for Infectious Disease"/>
            <person name="Wu L."/>
            <person name="Ma J."/>
        </authorList>
    </citation>
    <scope>NUCLEOTIDE SEQUENCE [LARGE SCALE GENOMIC DNA]</scope>
    <source>
        <strain evidence="3">JCM 9918</strain>
    </source>
</reference>
<keyword evidence="1 2" id="KW-0808">Transferase</keyword>
<evidence type="ECO:0000313" key="3">
    <source>
        <dbReference type="Proteomes" id="UP001596112"/>
    </source>
</evidence>
<dbReference type="EC" id="2.5.1.-" evidence="2"/>
<evidence type="ECO:0000313" key="2">
    <source>
        <dbReference type="EMBL" id="MFC5813141.1"/>
    </source>
</evidence>
<gene>
    <name evidence="2" type="ORF">ACFQGO_37515</name>
</gene>
<proteinExistence type="inferred from homology"/>
<dbReference type="InterPro" id="IPR008949">
    <property type="entry name" value="Isoprenoid_synthase_dom_sf"/>
</dbReference>
<name>A0ABW1BK32_9ACTN</name>
<dbReference type="GO" id="GO:0016740">
    <property type="term" value="F:transferase activity"/>
    <property type="evidence" value="ECO:0007669"/>
    <property type="project" value="UniProtKB-KW"/>
</dbReference>
<dbReference type="InterPro" id="IPR000092">
    <property type="entry name" value="Polyprenyl_synt"/>
</dbReference>
<dbReference type="SFLD" id="SFLDS00005">
    <property type="entry name" value="Isoprenoid_Synthase_Type_I"/>
    <property type="match status" value="1"/>
</dbReference>
<comment type="similarity">
    <text evidence="1">Belongs to the FPP/GGPP synthase family.</text>
</comment>
<dbReference type="Pfam" id="PF00348">
    <property type="entry name" value="polyprenyl_synt"/>
    <property type="match status" value="1"/>
</dbReference>